<dbReference type="RefSeq" id="WP_006927241.1">
    <property type="nucleotide sequence ID" value="NZ_CM001402.1"/>
</dbReference>
<dbReference type="PROSITE" id="PS51257">
    <property type="entry name" value="PROKAR_LIPOPROTEIN"/>
    <property type="match status" value="1"/>
</dbReference>
<gene>
    <name evidence="3" type="ORF">Cabys_3492</name>
    <name evidence="4" type="ORF">Calab_0649</name>
</gene>
<name>H1XSR5_CALAY</name>
<evidence type="ECO:0000256" key="1">
    <source>
        <dbReference type="SAM" id="SignalP"/>
    </source>
</evidence>
<keyword evidence="5" id="KW-1185">Reference proteome</keyword>
<evidence type="ECO:0000313" key="4">
    <source>
        <dbReference type="EMBL" id="EHO40292.1"/>
    </source>
</evidence>
<accession>H1XSR5</accession>
<dbReference type="Gene3D" id="2.40.160.60">
    <property type="entry name" value="Outer membrane protein transport protein (OMPP1/FadL/TodX)"/>
    <property type="match status" value="1"/>
</dbReference>
<dbReference type="Proteomes" id="UP000004671">
    <property type="component" value="Chromosome"/>
</dbReference>
<dbReference type="eggNOG" id="COG2067">
    <property type="taxonomic scope" value="Bacteria"/>
</dbReference>
<dbReference type="EMBL" id="CM001402">
    <property type="protein sequence ID" value="EHO40292.1"/>
    <property type="molecule type" value="Genomic_DNA"/>
</dbReference>
<dbReference type="KEGG" id="caby:Cabys_3492"/>
<dbReference type="Pfam" id="PF19572">
    <property type="entry name" value="PorV"/>
    <property type="match status" value="1"/>
</dbReference>
<organism evidence="4 5">
    <name type="scientific">Caldithrix abyssi DSM 13497</name>
    <dbReference type="NCBI Taxonomy" id="880073"/>
    <lineage>
        <taxon>Bacteria</taxon>
        <taxon>Pseudomonadati</taxon>
        <taxon>Calditrichota</taxon>
        <taxon>Calditrichia</taxon>
        <taxon>Calditrichales</taxon>
        <taxon>Calditrichaceae</taxon>
        <taxon>Caldithrix</taxon>
    </lineage>
</organism>
<dbReference type="AlphaFoldDB" id="H1XSR5"/>
<sequence length="335" mass="37126" precursor="true">MKKTISGIIVMLILACSNVLAGDVISKVGTTAAPFLEIGAGARAVAMGEAFTAIADEATAMYWNPAGISLLKTNQVSFNYMNWLVSMKYFYAGGVLQSGAYGSFGVSVTSLTTPEMTVRTVEEPEGLGIRYDAADLALGLTYARKLTQRFSFGATFKLIQRRIWHMSTNGIAFDFGVLYKLPVKNLKLGMSITNFGSKMQIQGVDAMVFTDIDQSKAGNNTSVLSHLRTKKWSLPIVFRFGLSYLLVNTKNNRIIIAGDFIHPNNNFESLNLGAEYCFMNVFVLRAGYKSLFLKNSEVGLTMGLGINYMNFRFDYSFMNMEHLQDIQQFSVIIKF</sequence>
<dbReference type="SUPFAM" id="SSF56935">
    <property type="entry name" value="Porins"/>
    <property type="match status" value="1"/>
</dbReference>
<proteinExistence type="predicted"/>
<feature type="domain" description="Type IX secretion system protein PorV" evidence="2">
    <location>
        <begin position="27"/>
        <end position="159"/>
    </location>
</feature>
<dbReference type="InParanoid" id="H1XSR5"/>
<feature type="chain" id="PRO_5010834621" description="Type IX secretion system protein PorV domain-containing protein" evidence="1">
    <location>
        <begin position="22"/>
        <end position="335"/>
    </location>
</feature>
<keyword evidence="1" id="KW-0732">Signal</keyword>
<reference evidence="4 5" key="1">
    <citation type="submission" date="2011-09" db="EMBL/GenBank/DDBJ databases">
        <title>The permanent draft genome of Caldithrix abyssi DSM 13497.</title>
        <authorList>
            <consortium name="US DOE Joint Genome Institute (JGI-PGF)"/>
            <person name="Lucas S."/>
            <person name="Han J."/>
            <person name="Lapidus A."/>
            <person name="Bruce D."/>
            <person name="Goodwin L."/>
            <person name="Pitluck S."/>
            <person name="Peters L."/>
            <person name="Kyrpides N."/>
            <person name="Mavromatis K."/>
            <person name="Ivanova N."/>
            <person name="Mikhailova N."/>
            <person name="Chertkov O."/>
            <person name="Detter J.C."/>
            <person name="Tapia R."/>
            <person name="Han C."/>
            <person name="Land M."/>
            <person name="Hauser L."/>
            <person name="Markowitz V."/>
            <person name="Cheng J.-F."/>
            <person name="Hugenholtz P."/>
            <person name="Woyke T."/>
            <person name="Wu D."/>
            <person name="Spring S."/>
            <person name="Brambilla E."/>
            <person name="Klenk H.-P."/>
            <person name="Eisen J.A."/>
        </authorList>
    </citation>
    <scope>NUCLEOTIDE SEQUENCE [LARGE SCALE GENOMIC DNA]</scope>
    <source>
        <strain evidence="4 5">DSM 13497</strain>
    </source>
</reference>
<evidence type="ECO:0000313" key="5">
    <source>
        <dbReference type="Proteomes" id="UP000004671"/>
    </source>
</evidence>
<reference evidence="3 6" key="2">
    <citation type="submission" date="2016-11" db="EMBL/GenBank/DDBJ databases">
        <title>Genomic analysis of Caldithrix abyssi and proposal of a novel bacterial phylum Caldithrichaeota.</title>
        <authorList>
            <person name="Kublanov I."/>
            <person name="Sigalova O."/>
            <person name="Gavrilov S."/>
            <person name="Lebedinsky A."/>
            <person name="Ivanova N."/>
            <person name="Daum C."/>
            <person name="Reddy T."/>
            <person name="Klenk H.P."/>
            <person name="Goker M."/>
            <person name="Reva O."/>
            <person name="Miroshnichenko M."/>
            <person name="Kyprides N."/>
            <person name="Woyke T."/>
            <person name="Gelfand M."/>
        </authorList>
    </citation>
    <scope>NUCLEOTIDE SEQUENCE [LARGE SCALE GENOMIC DNA]</scope>
    <source>
        <strain evidence="3 6">LF13</strain>
    </source>
</reference>
<dbReference type="HOGENOM" id="CLU_067062_0_0_0"/>
<dbReference type="STRING" id="880073.Cabys_3492"/>
<dbReference type="InterPro" id="IPR045741">
    <property type="entry name" value="PorV"/>
</dbReference>
<dbReference type="PaxDb" id="880073-Calab_0649"/>
<evidence type="ECO:0000313" key="3">
    <source>
        <dbReference type="EMBL" id="APF20238.1"/>
    </source>
</evidence>
<protein>
    <recommendedName>
        <fullName evidence="2">Type IX secretion system protein PorV domain-containing protein</fullName>
    </recommendedName>
</protein>
<dbReference type="Proteomes" id="UP000183868">
    <property type="component" value="Chromosome"/>
</dbReference>
<evidence type="ECO:0000313" key="6">
    <source>
        <dbReference type="Proteomes" id="UP000183868"/>
    </source>
</evidence>
<dbReference type="NCBIfam" id="NF033709">
    <property type="entry name" value="PorV_fam"/>
    <property type="match status" value="1"/>
</dbReference>
<evidence type="ECO:0000259" key="2">
    <source>
        <dbReference type="Pfam" id="PF19572"/>
    </source>
</evidence>
<dbReference type="EMBL" id="CP018099">
    <property type="protein sequence ID" value="APF20238.1"/>
    <property type="molecule type" value="Genomic_DNA"/>
</dbReference>
<feature type="signal peptide" evidence="1">
    <location>
        <begin position="1"/>
        <end position="21"/>
    </location>
</feature>